<proteinExistence type="predicted"/>
<evidence type="ECO:0000313" key="3">
    <source>
        <dbReference type="RefSeq" id="XP_072814172.1"/>
    </source>
</evidence>
<gene>
    <name evidence="3" type="primary">LOC140695230</name>
</gene>
<organism evidence="2 3">
    <name type="scientific">Vicugna pacos</name>
    <name type="common">Alpaca</name>
    <name type="synonym">Lama pacos</name>
    <dbReference type="NCBI Taxonomy" id="30538"/>
    <lineage>
        <taxon>Eukaryota</taxon>
        <taxon>Metazoa</taxon>
        <taxon>Chordata</taxon>
        <taxon>Craniata</taxon>
        <taxon>Vertebrata</taxon>
        <taxon>Euteleostomi</taxon>
        <taxon>Mammalia</taxon>
        <taxon>Eutheria</taxon>
        <taxon>Laurasiatheria</taxon>
        <taxon>Artiodactyla</taxon>
        <taxon>Tylopoda</taxon>
        <taxon>Camelidae</taxon>
        <taxon>Vicugna</taxon>
    </lineage>
</organism>
<name>A0ABM5CZU1_VICPA</name>
<feature type="compositionally biased region" description="Basic and acidic residues" evidence="1">
    <location>
        <begin position="51"/>
        <end position="69"/>
    </location>
</feature>
<feature type="compositionally biased region" description="Basic and acidic residues" evidence="1">
    <location>
        <begin position="1"/>
        <end position="12"/>
    </location>
</feature>
<evidence type="ECO:0000313" key="2">
    <source>
        <dbReference type="Proteomes" id="UP001652581"/>
    </source>
</evidence>
<dbReference type="RefSeq" id="XP_072814172.1">
    <property type="nucleotide sequence ID" value="XM_072958071.1"/>
</dbReference>
<evidence type="ECO:0000256" key="1">
    <source>
        <dbReference type="SAM" id="MobiDB-lite"/>
    </source>
</evidence>
<feature type="region of interest" description="Disordered" evidence="1">
    <location>
        <begin position="44"/>
        <end position="69"/>
    </location>
</feature>
<protein>
    <submittedName>
        <fullName evidence="3">Uncharacterized protein</fullName>
    </submittedName>
</protein>
<dbReference type="GeneID" id="140695230"/>
<reference evidence="3" key="1">
    <citation type="submission" date="2025-08" db="UniProtKB">
        <authorList>
            <consortium name="RefSeq"/>
        </authorList>
    </citation>
    <scope>IDENTIFICATION</scope>
</reference>
<dbReference type="Proteomes" id="UP001652581">
    <property type="component" value="Chromosome 3"/>
</dbReference>
<feature type="region of interest" description="Disordered" evidence="1">
    <location>
        <begin position="1"/>
        <end position="28"/>
    </location>
</feature>
<keyword evidence="2" id="KW-1185">Reference proteome</keyword>
<accession>A0ABM5CZU1</accession>
<sequence length="200" mass="22162">MAFEQEQKRSDPTNHGQLTPKPSPESLRMLWGYNKKNHGFWVKESASSTDENWRSRKGGKDQKEPLNTHSEDVFPLDLKLGEQEPEAAGCCHVKEAYQRRKSTMTSTDVNVVYKASSTYILGSYHSALLRCHLGLAGLPLSPHLASGVTHSPFPANPYLTTLPSGLHVNVPFLPSPTLQAKLCPPGMCFHRPLALTMVMP</sequence>